<sequence length="62" mass="6931">MNAVLKILQFVLNVFPMVIELVGSLKSKPSEPASPSVSDDEFVDHMEEYSDDSKELDNTKSE</sequence>
<evidence type="ECO:0000313" key="2">
    <source>
        <dbReference type="EMBL" id="XCD08499.1"/>
    </source>
</evidence>
<proteinExistence type="predicted"/>
<protein>
    <submittedName>
        <fullName evidence="2">Uncharacterized protein</fullName>
    </submittedName>
</protein>
<feature type="region of interest" description="Disordered" evidence="1">
    <location>
        <begin position="26"/>
        <end position="62"/>
    </location>
</feature>
<dbReference type="EMBL" id="PP511881">
    <property type="protein sequence ID" value="XCD08499.1"/>
    <property type="molecule type" value="Genomic_DNA"/>
</dbReference>
<accession>A0AAU8B878</accession>
<evidence type="ECO:0000256" key="1">
    <source>
        <dbReference type="SAM" id="MobiDB-lite"/>
    </source>
</evidence>
<reference evidence="2" key="1">
    <citation type="submission" date="2024-03" db="EMBL/GenBank/DDBJ databases">
        <title>Diverse circular DNA viruses in blood, oral, and fecal samples of captive lemurs.</title>
        <authorList>
            <person name="Paietta E.N."/>
            <person name="Kraberger S."/>
            <person name="Lund M.C."/>
            <person name="Custer J.M."/>
            <person name="Vargas K.M."/>
            <person name="Ehmke E.E."/>
            <person name="Yoder A.D."/>
            <person name="Varsani A."/>
        </authorList>
    </citation>
    <scope>NUCLEOTIDE SEQUENCE</scope>
    <source>
        <strain evidence="2">Duke_43SS_27</strain>
    </source>
</reference>
<name>A0AAU8B878_9VIRU</name>
<organism evidence="2">
    <name type="scientific">Dulem virus 259</name>
    <dbReference type="NCBI Taxonomy" id="3145736"/>
    <lineage>
        <taxon>Viruses</taxon>
        <taxon>Monodnaviria</taxon>
        <taxon>Sangervirae</taxon>
        <taxon>Phixviricota</taxon>
        <taxon>Malgrandaviricetes</taxon>
        <taxon>Petitvirales</taxon>
        <taxon>Microviridae</taxon>
        <taxon>Microvirus</taxon>
    </lineage>
</organism>
<feature type="compositionally biased region" description="Basic and acidic residues" evidence="1">
    <location>
        <begin position="43"/>
        <end position="62"/>
    </location>
</feature>